<dbReference type="Pfam" id="PF14497">
    <property type="entry name" value="GST_C_3"/>
    <property type="match status" value="1"/>
</dbReference>
<evidence type="ECO:0000256" key="3">
    <source>
        <dbReference type="ARBA" id="ARBA00022806"/>
    </source>
</evidence>
<gene>
    <name evidence="12" type="ORF">E3P86_03206</name>
</gene>
<keyword evidence="2 6" id="KW-0378">Hydrolase</keyword>
<proteinExistence type="inferred from homology"/>
<dbReference type="EMBL" id="SPOI01000213">
    <property type="protein sequence ID" value="TIB32099.1"/>
    <property type="molecule type" value="Genomic_DNA"/>
</dbReference>
<evidence type="ECO:0000259" key="10">
    <source>
        <dbReference type="PROSITE" id="PS51192"/>
    </source>
</evidence>
<feature type="region of interest" description="Disordered" evidence="7">
    <location>
        <begin position="1"/>
        <end position="87"/>
    </location>
</feature>
<accession>A0A4T0IQE1</accession>
<feature type="domain" description="GST C-terminal" evidence="9">
    <location>
        <begin position="873"/>
        <end position="1002"/>
    </location>
</feature>
<dbReference type="GO" id="GO:0003724">
    <property type="term" value="F:RNA helicase activity"/>
    <property type="evidence" value="ECO:0007669"/>
    <property type="project" value="UniProtKB-EC"/>
</dbReference>
<comment type="catalytic activity">
    <reaction evidence="6">
        <text>ATP + H2O = ADP + phosphate + H(+)</text>
        <dbReference type="Rhea" id="RHEA:13065"/>
        <dbReference type="ChEBI" id="CHEBI:15377"/>
        <dbReference type="ChEBI" id="CHEBI:15378"/>
        <dbReference type="ChEBI" id="CHEBI:30616"/>
        <dbReference type="ChEBI" id="CHEBI:43474"/>
        <dbReference type="ChEBI" id="CHEBI:456216"/>
        <dbReference type="EC" id="3.6.4.13"/>
    </reaction>
</comment>
<dbReference type="GO" id="GO:0016787">
    <property type="term" value="F:hydrolase activity"/>
    <property type="evidence" value="ECO:0007669"/>
    <property type="project" value="UniProtKB-KW"/>
</dbReference>
<comment type="similarity">
    <text evidence="6">Belongs to the DEAD box helicase family.</text>
</comment>
<dbReference type="PROSITE" id="PS00039">
    <property type="entry name" value="DEAD_ATP_HELICASE"/>
    <property type="match status" value="1"/>
</dbReference>
<dbReference type="SUPFAM" id="SSF52833">
    <property type="entry name" value="Thioredoxin-like"/>
    <property type="match status" value="1"/>
</dbReference>
<evidence type="ECO:0000256" key="2">
    <source>
        <dbReference type="ARBA" id="ARBA00022801"/>
    </source>
</evidence>
<dbReference type="PROSITE" id="PS51194">
    <property type="entry name" value="HELICASE_CTER"/>
    <property type="match status" value="1"/>
</dbReference>
<evidence type="ECO:0000259" key="8">
    <source>
        <dbReference type="PROSITE" id="PS50404"/>
    </source>
</evidence>
<dbReference type="Pfam" id="PF08649">
    <property type="entry name" value="DASH_Dad1"/>
    <property type="match status" value="1"/>
</dbReference>
<evidence type="ECO:0000256" key="7">
    <source>
        <dbReference type="SAM" id="MobiDB-lite"/>
    </source>
</evidence>
<dbReference type="InterPro" id="IPR011545">
    <property type="entry name" value="DEAD/DEAH_box_helicase_dom"/>
</dbReference>
<dbReference type="SUPFAM" id="SSF52540">
    <property type="entry name" value="P-loop containing nucleoside triphosphate hydrolases"/>
    <property type="match status" value="1"/>
</dbReference>
<dbReference type="InterPro" id="IPR014001">
    <property type="entry name" value="Helicase_ATP-bd"/>
</dbReference>
<feature type="region of interest" description="Disordered" evidence="7">
    <location>
        <begin position="556"/>
        <end position="586"/>
    </location>
</feature>
<dbReference type="CDD" id="cd03192">
    <property type="entry name" value="GST_C_Sigma_like"/>
    <property type="match status" value="1"/>
</dbReference>
<dbReference type="GO" id="GO:0005524">
    <property type="term" value="F:ATP binding"/>
    <property type="evidence" value="ECO:0007669"/>
    <property type="project" value="UniProtKB-UniRule"/>
</dbReference>
<dbReference type="InterPro" id="IPR004045">
    <property type="entry name" value="Glutathione_S-Trfase_N"/>
</dbReference>
<evidence type="ECO:0000313" key="13">
    <source>
        <dbReference type="Proteomes" id="UP000310689"/>
    </source>
</evidence>
<dbReference type="GO" id="GO:0003723">
    <property type="term" value="F:RNA binding"/>
    <property type="evidence" value="ECO:0007669"/>
    <property type="project" value="UniProtKB-UniRule"/>
</dbReference>
<dbReference type="EC" id="3.6.4.13" evidence="6"/>
<protein>
    <recommendedName>
        <fullName evidence="6">ATP-dependent RNA helicase</fullName>
        <ecNumber evidence="6">3.6.4.13</ecNumber>
    </recommendedName>
</protein>
<keyword evidence="1 6" id="KW-0547">Nucleotide-binding</keyword>
<dbReference type="PANTHER" id="PTHR24031">
    <property type="entry name" value="RNA HELICASE"/>
    <property type="match status" value="1"/>
</dbReference>
<evidence type="ECO:0000259" key="11">
    <source>
        <dbReference type="PROSITE" id="PS51194"/>
    </source>
</evidence>
<sequence length="1016" mass="113831">HLQPTSLENVVDVPFVEDDEPAGALENTADDDEQPAKKKSRKEQIKSDKRQAAKKKRASAKQAKREEAEANQDKNKEPEEAEEPQYNAAVSKMPEWSPDNLNIAKGLPPALLHTLHSNSITTPTPIQKESLKSSLIRKDVIGVAETGSGKTLAYGLPILSRILEGEIPAEALAALILCPTRELALQVAGELRKFAPQKQQRQLVHANIVVATPGRLWEVLMDNGTLAKRAIRSQFLVIDEADRMIEAGHFEEMDKILRMTQRTSKSSTAPFQDEFESTEIGLPEEVPATDDMQTMVFSATLSKDLQQNLKRKRKAGSGKKQSTVKTSLDDLLMRLDFRDHEPTIIDLSPVNRVVSTLEEARIDCLSTDKDLYLYYFLLRYPGKTLVFVSSIDAIRRLVPLFETLKQHVFPLHSGLQQRQRLRNFDRFKTLPQAVMIATDVAARGLDVPAVDHVVHYQVPRTADAYIHRSGRTARAQRSGLAVLLVSPEERRMANDLLRQLNRDTGLAQLQIHFNILDQLKGRINLAKKIDETTHKTSKAKYDAGWEKEAAEALGVELDSDHEETQYNSRGQKKKKAAHSHLDEREEGTLYKQKEELKRKLAQPLMSRGISSKYLTTNESSLAHELVHDEHHKNILGANTNKATNDVRKGGKKFTLFISFSLTMENDASLELEREPLEASNAGTSDETTWFEKEKERLSREIAGVRVASSASIILTYAQEFEQALNNSNMLGRRLEEVLGVGKEFKTIAALWGVFGNIVGTRPADGVEDGGRSVVQGVSGNGDKLIYWPIPGRGEFIRLCLEHAGASWTDTPGGVDEVLSYVNGSADLGANPAPLAPPILKDEKNGVILSQTAAILMYIAPKLGLDGGKLHMHTAQHALTGLDFNDEVHNTHHPIGSALYYEDQKNEAARYTEVFRRERIPKFLTYLDTNLGRNTQTDKHLTGDSITYADYVWWQVLDGLFYSFPKRMHALLPTYTNIKPFYDNIKSQPRIAAYLASERRLPYSQGVFRYYAELDKA</sequence>
<dbReference type="InterPro" id="IPR036249">
    <property type="entry name" value="Thioredoxin-like_sf"/>
</dbReference>
<reference evidence="12 13" key="1">
    <citation type="submission" date="2019-03" db="EMBL/GenBank/DDBJ databases">
        <title>Sequencing 23 genomes of Wallemia ichthyophaga.</title>
        <authorList>
            <person name="Gostincar C."/>
        </authorList>
    </citation>
    <scope>NUCLEOTIDE SEQUENCE [LARGE SCALE GENOMIC DNA]</scope>
    <source>
        <strain evidence="12 13">EXF-6200</strain>
    </source>
</reference>
<dbReference type="GO" id="GO:0042729">
    <property type="term" value="C:DASH complex"/>
    <property type="evidence" value="ECO:0007669"/>
    <property type="project" value="InterPro"/>
</dbReference>
<comment type="caution">
    <text evidence="12">The sequence shown here is derived from an EMBL/GenBank/DDBJ whole genome shotgun (WGS) entry which is preliminary data.</text>
</comment>
<feature type="domain" description="Helicase ATP-binding" evidence="10">
    <location>
        <begin position="131"/>
        <end position="319"/>
    </location>
</feature>
<feature type="domain" description="GST N-terminal" evidence="8">
    <location>
        <begin position="780"/>
        <end position="866"/>
    </location>
</feature>
<keyword evidence="5 6" id="KW-0694">RNA-binding</keyword>
<dbReference type="GO" id="GO:0072686">
    <property type="term" value="C:mitotic spindle"/>
    <property type="evidence" value="ECO:0007669"/>
    <property type="project" value="InterPro"/>
</dbReference>
<dbReference type="Pfam" id="PF00270">
    <property type="entry name" value="DEAD"/>
    <property type="match status" value="1"/>
</dbReference>
<dbReference type="SMART" id="SM00487">
    <property type="entry name" value="DEXDc"/>
    <property type="match status" value="1"/>
</dbReference>
<comment type="domain">
    <text evidence="6">The Q motif is unique to and characteristic of the DEAD box family of RNA helicases and controls ATP binding and hydrolysis.</text>
</comment>
<name>A0A4T0IQE1_WALIC</name>
<dbReference type="InterPro" id="IPR013958">
    <property type="entry name" value="DASH_Dad1"/>
</dbReference>
<dbReference type="Gene3D" id="1.20.1050.10">
    <property type="match status" value="1"/>
</dbReference>
<feature type="domain" description="Helicase C-terminal" evidence="11">
    <location>
        <begin position="370"/>
        <end position="517"/>
    </location>
</feature>
<keyword evidence="4 6" id="KW-0067">ATP-binding</keyword>
<dbReference type="Pfam" id="PF00271">
    <property type="entry name" value="Helicase_C"/>
    <property type="match status" value="1"/>
</dbReference>
<organism evidence="12 13">
    <name type="scientific">Wallemia ichthyophaga</name>
    <dbReference type="NCBI Taxonomy" id="245174"/>
    <lineage>
        <taxon>Eukaryota</taxon>
        <taxon>Fungi</taxon>
        <taxon>Dikarya</taxon>
        <taxon>Basidiomycota</taxon>
        <taxon>Wallemiomycotina</taxon>
        <taxon>Wallemiomycetes</taxon>
        <taxon>Wallemiales</taxon>
        <taxon>Wallemiaceae</taxon>
        <taxon>Wallemia</taxon>
    </lineage>
</organism>
<dbReference type="InterPro" id="IPR004046">
    <property type="entry name" value="GST_C"/>
</dbReference>
<evidence type="ECO:0000256" key="1">
    <source>
        <dbReference type="ARBA" id="ARBA00022741"/>
    </source>
</evidence>
<dbReference type="AlphaFoldDB" id="A0A4T0IQE1"/>
<dbReference type="InterPro" id="IPR001650">
    <property type="entry name" value="Helicase_C-like"/>
</dbReference>
<evidence type="ECO:0000256" key="5">
    <source>
        <dbReference type="ARBA" id="ARBA00022884"/>
    </source>
</evidence>
<dbReference type="Proteomes" id="UP000310689">
    <property type="component" value="Unassembled WGS sequence"/>
</dbReference>
<dbReference type="PROSITE" id="PS50405">
    <property type="entry name" value="GST_CTER"/>
    <property type="match status" value="1"/>
</dbReference>
<evidence type="ECO:0000259" key="9">
    <source>
        <dbReference type="PROSITE" id="PS50405"/>
    </source>
</evidence>
<dbReference type="PROSITE" id="PS50404">
    <property type="entry name" value="GST_NTER"/>
    <property type="match status" value="1"/>
</dbReference>
<feature type="non-terminal residue" evidence="12">
    <location>
        <position position="1"/>
    </location>
</feature>
<comment type="function">
    <text evidence="6">RNA helicase.</text>
</comment>
<dbReference type="SUPFAM" id="SSF47616">
    <property type="entry name" value="GST C-terminal domain-like"/>
    <property type="match status" value="1"/>
</dbReference>
<dbReference type="Gene3D" id="3.40.30.10">
    <property type="entry name" value="Glutaredoxin"/>
    <property type="match status" value="1"/>
</dbReference>
<dbReference type="PROSITE" id="PS51192">
    <property type="entry name" value="HELICASE_ATP_BIND_1"/>
    <property type="match status" value="1"/>
</dbReference>
<evidence type="ECO:0000256" key="6">
    <source>
        <dbReference type="RuleBase" id="RU365068"/>
    </source>
</evidence>
<feature type="compositionally biased region" description="Basic and acidic residues" evidence="7">
    <location>
        <begin position="63"/>
        <end position="78"/>
    </location>
</feature>
<feature type="compositionally biased region" description="Basic and acidic residues" evidence="7">
    <location>
        <begin position="42"/>
        <end position="51"/>
    </location>
</feature>
<keyword evidence="3 6" id="KW-0347">Helicase</keyword>
<dbReference type="CDD" id="cd03039">
    <property type="entry name" value="GST_N_Sigma_like"/>
    <property type="match status" value="1"/>
</dbReference>
<dbReference type="InterPro" id="IPR036282">
    <property type="entry name" value="Glutathione-S-Trfase_C_sf"/>
</dbReference>
<dbReference type="InterPro" id="IPR027417">
    <property type="entry name" value="P-loop_NTPase"/>
</dbReference>
<dbReference type="InterPro" id="IPR000629">
    <property type="entry name" value="RNA-helicase_DEAD-box_CS"/>
</dbReference>
<dbReference type="InterPro" id="IPR010987">
    <property type="entry name" value="Glutathione-S-Trfase_C-like"/>
</dbReference>
<dbReference type="CDD" id="cd18787">
    <property type="entry name" value="SF2_C_DEAD"/>
    <property type="match status" value="1"/>
</dbReference>
<evidence type="ECO:0000256" key="4">
    <source>
        <dbReference type="ARBA" id="ARBA00022840"/>
    </source>
</evidence>
<dbReference type="Gene3D" id="3.40.50.300">
    <property type="entry name" value="P-loop containing nucleotide triphosphate hydrolases"/>
    <property type="match status" value="2"/>
</dbReference>
<evidence type="ECO:0000313" key="12">
    <source>
        <dbReference type="EMBL" id="TIB32099.1"/>
    </source>
</evidence>
<dbReference type="SMART" id="SM00490">
    <property type="entry name" value="HELICc"/>
    <property type="match status" value="1"/>
</dbReference>